<evidence type="ECO:0000313" key="2">
    <source>
        <dbReference type="Proteomes" id="UP000193648"/>
    </source>
</evidence>
<reference evidence="1 2" key="1">
    <citation type="submission" date="2016-07" db="EMBL/GenBank/DDBJ databases">
        <title>Pervasive Adenine N6-methylation of Active Genes in Fungi.</title>
        <authorList>
            <consortium name="DOE Joint Genome Institute"/>
            <person name="Mondo S.J."/>
            <person name="Dannebaum R.O."/>
            <person name="Kuo R.C."/>
            <person name="Labutti K."/>
            <person name="Haridas S."/>
            <person name="Kuo A."/>
            <person name="Salamov A."/>
            <person name="Ahrendt S.R."/>
            <person name="Lipzen A."/>
            <person name="Sullivan W."/>
            <person name="Andreopoulos W.B."/>
            <person name="Clum A."/>
            <person name="Lindquist E."/>
            <person name="Daum C."/>
            <person name="Ramamoorthy G.K."/>
            <person name="Gryganskyi A."/>
            <person name="Culley D."/>
            <person name="Magnuson J.K."/>
            <person name="James T.Y."/>
            <person name="O'Malley M.A."/>
            <person name="Stajich J.E."/>
            <person name="Spatafora J.W."/>
            <person name="Visel A."/>
            <person name="Grigoriev I.V."/>
        </authorList>
    </citation>
    <scope>NUCLEOTIDE SEQUENCE [LARGE SCALE GENOMIC DNA]</scope>
    <source>
        <strain evidence="1 2">NRRL 3116</strain>
    </source>
</reference>
<gene>
    <name evidence="1" type="ORF">BCR41DRAFT_374089</name>
</gene>
<proteinExistence type="predicted"/>
<dbReference type="Proteomes" id="UP000193648">
    <property type="component" value="Unassembled WGS sequence"/>
</dbReference>
<evidence type="ECO:0000313" key="1">
    <source>
        <dbReference type="EMBL" id="ORZ06368.1"/>
    </source>
</evidence>
<name>A0A1Y2GFS6_9FUNG</name>
<dbReference type="AlphaFoldDB" id="A0A1Y2GFS6"/>
<accession>A0A1Y2GFS6</accession>
<organism evidence="1 2">
    <name type="scientific">Lobosporangium transversale</name>
    <dbReference type="NCBI Taxonomy" id="64571"/>
    <lineage>
        <taxon>Eukaryota</taxon>
        <taxon>Fungi</taxon>
        <taxon>Fungi incertae sedis</taxon>
        <taxon>Mucoromycota</taxon>
        <taxon>Mortierellomycotina</taxon>
        <taxon>Mortierellomycetes</taxon>
        <taxon>Mortierellales</taxon>
        <taxon>Mortierellaceae</taxon>
        <taxon>Lobosporangium</taxon>
    </lineage>
</organism>
<dbReference type="InParanoid" id="A0A1Y2GFS6"/>
<dbReference type="EMBL" id="MCFF01000046">
    <property type="protein sequence ID" value="ORZ06368.1"/>
    <property type="molecule type" value="Genomic_DNA"/>
</dbReference>
<dbReference type="OrthoDB" id="5538176at2759"/>
<dbReference type="GeneID" id="33568682"/>
<comment type="caution">
    <text evidence="1">The sequence shown here is derived from an EMBL/GenBank/DDBJ whole genome shotgun (WGS) entry which is preliminary data.</text>
</comment>
<dbReference type="RefSeq" id="XP_021877531.1">
    <property type="nucleotide sequence ID" value="XM_022026839.1"/>
</dbReference>
<protein>
    <submittedName>
        <fullName evidence="1">Uncharacterized protein</fullName>
    </submittedName>
</protein>
<sequence length="231" mass="25434">MLLVQLTVLLDEEPKLRLEDVPMMTVMETKSTSTSFPLGAITTGEDKGIGGDRGWVSASILYGHSNPKTNSFSLTPGVALLPQQGGKLLSSNRCAFNPREKKLQRLTMGYSTNNEQSIGSHILSIIRMLVSKKRPNRNWNEYNSNPLTRNNWSVSLVPAAAVIPAPTGYIKVVAVKKLVVGFRPGWAALLYDMYCLDWVLPSGKLSCCLLSAAGNQDFYFEKIRGLKHAFA</sequence>
<keyword evidence="2" id="KW-1185">Reference proteome</keyword>